<feature type="non-terminal residue" evidence="2">
    <location>
        <position position="633"/>
    </location>
</feature>
<sequence>GQDVTNLFDATSHMSQIQQQIDEKDLNKSYENVLPNTTNISQTNQLRKDNNEEESVPIFQNIQARKNSYLKFQQNVDNCNENFTREQFFFAQGIQIDSQYALLPKYTDEHVERKSTRVETIQPNTKSLAISQNVNNFHEPKLSFQNLQNKEENFSSDTLMYDFSYKEVEDSTKDIPHKCHENVSITQHNPTKDFFNSSLENSNRTKVPQPSVNVSSSTDILQPNVFTKLIYKSQDINEKYVYEDHLKTPQSKEELHSIRSISHDYPSLGMSSFSDIGSKYDECSEYKETLNVSFSENNKDSNIISPKNYGVSKSDNYLQDSQNINIESQSNTVSTYSNIGQKSIDIILPECLKNCHGTLNPEFEISNNSKVAYLILTTNVLEKVIKIDVTNKMVYVENGVVKKCKNLKQELQVQFDGNILNGVYYINVIWIGDKPLFVAKDSKTVEYYDIPAKYYGNIENNHLKYNISGCVHETTCNKTRMYVNNGVVQKCEVIKSNLMIKFDAHLNADCTRYLIDLIWVGSKPSIIENGDCTRYFDIPAKCYGLNDNHQILVVAMVEDTFVPITVNCKRACVCFYSSVDKRTVSSVNPKSLLTMHLEKNVKKSGIKWKVLITIVHAIGEKCAAKSINWPQSY</sequence>
<name>A0AAV2R1H9_MEGNR</name>
<reference evidence="2 3" key="1">
    <citation type="submission" date="2024-05" db="EMBL/GenBank/DDBJ databases">
        <authorList>
            <person name="Wallberg A."/>
        </authorList>
    </citation>
    <scope>NUCLEOTIDE SEQUENCE [LARGE SCALE GENOMIC DNA]</scope>
</reference>
<organism evidence="2 3">
    <name type="scientific">Meganyctiphanes norvegica</name>
    <name type="common">Northern krill</name>
    <name type="synonym">Thysanopoda norvegica</name>
    <dbReference type="NCBI Taxonomy" id="48144"/>
    <lineage>
        <taxon>Eukaryota</taxon>
        <taxon>Metazoa</taxon>
        <taxon>Ecdysozoa</taxon>
        <taxon>Arthropoda</taxon>
        <taxon>Crustacea</taxon>
        <taxon>Multicrustacea</taxon>
        <taxon>Malacostraca</taxon>
        <taxon>Eumalacostraca</taxon>
        <taxon>Eucarida</taxon>
        <taxon>Euphausiacea</taxon>
        <taxon>Euphausiidae</taxon>
        <taxon>Meganyctiphanes</taxon>
    </lineage>
</organism>
<accession>A0AAV2R1H9</accession>
<evidence type="ECO:0000313" key="2">
    <source>
        <dbReference type="EMBL" id="CAL4110222.1"/>
    </source>
</evidence>
<dbReference type="Proteomes" id="UP001497623">
    <property type="component" value="Unassembled WGS sequence"/>
</dbReference>
<dbReference type="EMBL" id="CAXKWB010014338">
    <property type="protein sequence ID" value="CAL4110222.1"/>
    <property type="molecule type" value="Genomic_DNA"/>
</dbReference>
<gene>
    <name evidence="2" type="ORF">MNOR_LOCUS19362</name>
</gene>
<keyword evidence="3" id="KW-1185">Reference proteome</keyword>
<protein>
    <submittedName>
        <fullName evidence="2">Uncharacterized protein</fullName>
    </submittedName>
</protein>
<evidence type="ECO:0000256" key="1">
    <source>
        <dbReference type="SAM" id="MobiDB-lite"/>
    </source>
</evidence>
<proteinExistence type="predicted"/>
<comment type="caution">
    <text evidence="2">The sequence shown here is derived from an EMBL/GenBank/DDBJ whole genome shotgun (WGS) entry which is preliminary data.</text>
</comment>
<evidence type="ECO:0000313" key="3">
    <source>
        <dbReference type="Proteomes" id="UP001497623"/>
    </source>
</evidence>
<feature type="non-terminal residue" evidence="2">
    <location>
        <position position="1"/>
    </location>
</feature>
<feature type="region of interest" description="Disordered" evidence="1">
    <location>
        <begin position="189"/>
        <end position="215"/>
    </location>
</feature>
<dbReference type="AlphaFoldDB" id="A0AAV2R1H9"/>